<reference evidence="1" key="2">
    <citation type="journal article" date="2015" name="Data Brief">
        <title>Shoot transcriptome of the giant reed, Arundo donax.</title>
        <authorList>
            <person name="Barrero R.A."/>
            <person name="Guerrero F.D."/>
            <person name="Moolhuijzen P."/>
            <person name="Goolsby J.A."/>
            <person name="Tidwell J."/>
            <person name="Bellgard S.E."/>
            <person name="Bellgard M.I."/>
        </authorList>
    </citation>
    <scope>NUCLEOTIDE SEQUENCE</scope>
    <source>
        <tissue evidence="1">Shoot tissue taken approximately 20 cm above the soil surface</tissue>
    </source>
</reference>
<organism evidence="1">
    <name type="scientific">Arundo donax</name>
    <name type="common">Giant reed</name>
    <name type="synonym">Donax arundinaceus</name>
    <dbReference type="NCBI Taxonomy" id="35708"/>
    <lineage>
        <taxon>Eukaryota</taxon>
        <taxon>Viridiplantae</taxon>
        <taxon>Streptophyta</taxon>
        <taxon>Embryophyta</taxon>
        <taxon>Tracheophyta</taxon>
        <taxon>Spermatophyta</taxon>
        <taxon>Magnoliopsida</taxon>
        <taxon>Liliopsida</taxon>
        <taxon>Poales</taxon>
        <taxon>Poaceae</taxon>
        <taxon>PACMAD clade</taxon>
        <taxon>Arundinoideae</taxon>
        <taxon>Arundineae</taxon>
        <taxon>Arundo</taxon>
    </lineage>
</organism>
<proteinExistence type="predicted"/>
<accession>A0A0A8ZUH4</accession>
<protein>
    <submittedName>
        <fullName evidence="1">Uncharacterized protein</fullName>
    </submittedName>
</protein>
<name>A0A0A8ZUH4_ARUDO</name>
<reference evidence="1" key="1">
    <citation type="submission" date="2014-09" db="EMBL/GenBank/DDBJ databases">
        <authorList>
            <person name="Magalhaes I.L.F."/>
            <person name="Oliveira U."/>
            <person name="Santos F.R."/>
            <person name="Vidigal T.H.D.A."/>
            <person name="Brescovit A.D."/>
            <person name="Santos A.J."/>
        </authorList>
    </citation>
    <scope>NUCLEOTIDE SEQUENCE</scope>
    <source>
        <tissue evidence="1">Shoot tissue taken approximately 20 cm above the soil surface</tissue>
    </source>
</reference>
<evidence type="ECO:0000313" key="1">
    <source>
        <dbReference type="EMBL" id="JAD41338.1"/>
    </source>
</evidence>
<sequence>MTVPHFLKARIQSWWTVKKYYNSRKLALEL</sequence>
<dbReference type="AlphaFoldDB" id="A0A0A8ZUH4"/>
<dbReference type="EMBL" id="GBRH01256557">
    <property type="protein sequence ID" value="JAD41338.1"/>
    <property type="molecule type" value="Transcribed_RNA"/>
</dbReference>